<dbReference type="Proteomes" id="UP000887565">
    <property type="component" value="Unplaced"/>
</dbReference>
<proteinExistence type="predicted"/>
<sequence length="123" mass="13813">MPAKRCRSSLKCNSKQTGFWGTWAGVSVIPFGVRGWKRKIFSALRAGSMTNTDYFYLSRTRTNFIRIIFVVVENRIDLNFLNNSGCTVRKGHSKKSTSLMSVGVPVVEDSGDDFSFSNDEVDD</sequence>
<accession>A0A915JMP7</accession>
<keyword evidence="1" id="KW-1185">Reference proteome</keyword>
<organism evidence="1 2">
    <name type="scientific">Romanomermis culicivorax</name>
    <name type="common">Nematode worm</name>
    <dbReference type="NCBI Taxonomy" id="13658"/>
    <lineage>
        <taxon>Eukaryota</taxon>
        <taxon>Metazoa</taxon>
        <taxon>Ecdysozoa</taxon>
        <taxon>Nematoda</taxon>
        <taxon>Enoplea</taxon>
        <taxon>Dorylaimia</taxon>
        <taxon>Mermithida</taxon>
        <taxon>Mermithoidea</taxon>
        <taxon>Mermithidae</taxon>
        <taxon>Romanomermis</taxon>
    </lineage>
</organism>
<evidence type="ECO:0000313" key="1">
    <source>
        <dbReference type="Proteomes" id="UP000887565"/>
    </source>
</evidence>
<evidence type="ECO:0000313" key="2">
    <source>
        <dbReference type="WBParaSite" id="nRc.2.0.1.t27383-RA"/>
    </source>
</evidence>
<reference evidence="2" key="1">
    <citation type="submission" date="2022-11" db="UniProtKB">
        <authorList>
            <consortium name="WormBaseParasite"/>
        </authorList>
    </citation>
    <scope>IDENTIFICATION</scope>
</reference>
<dbReference type="WBParaSite" id="nRc.2.0.1.t27383-RA">
    <property type="protein sequence ID" value="nRc.2.0.1.t27383-RA"/>
    <property type="gene ID" value="nRc.2.0.1.g27383"/>
</dbReference>
<name>A0A915JMP7_ROMCU</name>
<dbReference type="AlphaFoldDB" id="A0A915JMP7"/>
<protein>
    <submittedName>
        <fullName evidence="2">Uncharacterized protein</fullName>
    </submittedName>
</protein>